<dbReference type="AlphaFoldDB" id="A0A1I2XHW1"/>
<protein>
    <submittedName>
        <fullName evidence="1">Uncharacterized protein</fullName>
    </submittedName>
</protein>
<dbReference type="Proteomes" id="UP000199642">
    <property type="component" value="Unassembled WGS sequence"/>
</dbReference>
<keyword evidence="2" id="KW-1185">Reference proteome</keyword>
<dbReference type="EMBL" id="FOPC01000019">
    <property type="protein sequence ID" value="SFH13002.1"/>
    <property type="molecule type" value="Genomic_DNA"/>
</dbReference>
<proteinExistence type="predicted"/>
<evidence type="ECO:0000313" key="2">
    <source>
        <dbReference type="Proteomes" id="UP000199642"/>
    </source>
</evidence>
<organism evidence="1 2">
    <name type="scientific">Algoriphagus hitonicola</name>
    <dbReference type="NCBI Taxonomy" id="435880"/>
    <lineage>
        <taxon>Bacteria</taxon>
        <taxon>Pseudomonadati</taxon>
        <taxon>Bacteroidota</taxon>
        <taxon>Cytophagia</taxon>
        <taxon>Cytophagales</taxon>
        <taxon>Cyclobacteriaceae</taxon>
        <taxon>Algoriphagus</taxon>
    </lineage>
</organism>
<dbReference type="STRING" id="435880.SAMN04487988_11911"/>
<evidence type="ECO:0000313" key="1">
    <source>
        <dbReference type="EMBL" id="SFH13002.1"/>
    </source>
</evidence>
<accession>A0A1I2XHW1</accession>
<reference evidence="2" key="1">
    <citation type="submission" date="2016-10" db="EMBL/GenBank/DDBJ databases">
        <authorList>
            <person name="Varghese N."/>
            <person name="Submissions S."/>
        </authorList>
    </citation>
    <scope>NUCLEOTIDE SEQUENCE [LARGE SCALE GENOMIC DNA]</scope>
    <source>
        <strain evidence="2">DSM 19315</strain>
    </source>
</reference>
<gene>
    <name evidence="1" type="ORF">SAMN04487988_11911</name>
</gene>
<name>A0A1I2XHW1_9BACT</name>
<dbReference type="RefSeq" id="WP_177188523.1">
    <property type="nucleotide sequence ID" value="NZ_FOPC01000019.1"/>
</dbReference>
<sequence>MKEKFNLKLDLSVGERTNLRKQKIKKSMTLSYAPDELAILLNVSEFRAKEIFALADFQQIPSIGIEFASHFEIHHDSFIIRYFSKVRHHQSPNFPSIQQFDSSPIHQ</sequence>